<dbReference type="NCBIfam" id="TIGR00177">
    <property type="entry name" value="molyb_syn"/>
    <property type="match status" value="1"/>
</dbReference>
<dbReference type="UniPathway" id="UPA00344"/>
<dbReference type="Proteomes" id="UP000051461">
    <property type="component" value="Unassembled WGS sequence"/>
</dbReference>
<protein>
    <recommendedName>
        <fullName evidence="4 6">Molybdenum cofactor biosynthesis protein B</fullName>
    </recommendedName>
</protein>
<sequence length="155" mass="17049">MTTAAILTVSDTRQLATDKSGQWLEQALTAANVQVVDRKVVPDDLVDIQAAFLDFERTPLDLIITNGGTGIAQRDVTFPALQPLLPTPIPGFGETFRELSYREIGTHALASRAMAGFNVREQLCYVLPGSTGACKTAFEQLIAPEYEHLLFERRK</sequence>
<proteinExistence type="inferred from homology"/>
<evidence type="ECO:0000256" key="3">
    <source>
        <dbReference type="ARBA" id="ARBA00006112"/>
    </source>
</evidence>
<dbReference type="CDD" id="cd00886">
    <property type="entry name" value="MogA_MoaB"/>
    <property type="match status" value="1"/>
</dbReference>
<dbReference type="EMBL" id="AZDA01000017">
    <property type="protein sequence ID" value="KRK40320.1"/>
    <property type="molecule type" value="Genomic_DNA"/>
</dbReference>
<dbReference type="Pfam" id="PF00994">
    <property type="entry name" value="MoCF_biosynth"/>
    <property type="match status" value="1"/>
</dbReference>
<comment type="caution">
    <text evidence="8">The sequence shown here is derived from an EMBL/GenBank/DDBJ whole genome shotgun (WGS) entry which is preliminary data.</text>
</comment>
<comment type="similarity">
    <text evidence="3 6">Belongs to the MoaB/Mog family.</text>
</comment>
<organism evidence="8 9">
    <name type="scientific">Loigolactobacillus bifermentans DSM 20003</name>
    <dbReference type="NCBI Taxonomy" id="1423726"/>
    <lineage>
        <taxon>Bacteria</taxon>
        <taxon>Bacillati</taxon>
        <taxon>Bacillota</taxon>
        <taxon>Bacilli</taxon>
        <taxon>Lactobacillales</taxon>
        <taxon>Lactobacillaceae</taxon>
        <taxon>Loigolactobacillus</taxon>
    </lineage>
</organism>
<evidence type="ECO:0000256" key="4">
    <source>
        <dbReference type="ARBA" id="ARBA00015262"/>
    </source>
</evidence>
<evidence type="ECO:0000256" key="6">
    <source>
        <dbReference type="PIRNR" id="PIRNR006443"/>
    </source>
</evidence>
<evidence type="ECO:0000313" key="9">
    <source>
        <dbReference type="Proteomes" id="UP000051461"/>
    </source>
</evidence>
<dbReference type="GO" id="GO:0006777">
    <property type="term" value="P:Mo-molybdopterin cofactor biosynthetic process"/>
    <property type="evidence" value="ECO:0007669"/>
    <property type="project" value="UniProtKB-UniRule"/>
</dbReference>
<dbReference type="STRING" id="1423726.FC07_GL001035"/>
<name>A0A0R1H1F6_9LACO</name>
<comment type="pathway">
    <text evidence="2 6">Cofactor biosynthesis; molybdopterin biosynthesis.</text>
</comment>
<evidence type="ECO:0000259" key="7">
    <source>
        <dbReference type="SMART" id="SM00852"/>
    </source>
</evidence>
<dbReference type="AlphaFoldDB" id="A0A0R1H1F6"/>
<dbReference type="PIRSF" id="PIRSF006443">
    <property type="entry name" value="MoaB"/>
    <property type="match status" value="1"/>
</dbReference>
<dbReference type="GO" id="GO:0005829">
    <property type="term" value="C:cytosol"/>
    <property type="evidence" value="ECO:0007669"/>
    <property type="project" value="TreeGrafter"/>
</dbReference>
<dbReference type="PATRIC" id="fig|1423726.3.peg.1069"/>
<dbReference type="OrthoDB" id="9784492at2"/>
<evidence type="ECO:0000256" key="2">
    <source>
        <dbReference type="ARBA" id="ARBA00005046"/>
    </source>
</evidence>
<feature type="domain" description="MoaB/Mog" evidence="7">
    <location>
        <begin position="5"/>
        <end position="149"/>
    </location>
</feature>
<dbReference type="SUPFAM" id="SSF53218">
    <property type="entry name" value="Molybdenum cofactor biosynthesis proteins"/>
    <property type="match status" value="1"/>
</dbReference>
<keyword evidence="5 6" id="KW-0501">Molybdenum cofactor biosynthesis</keyword>
<keyword evidence="9" id="KW-1185">Reference proteome</keyword>
<comment type="function">
    <text evidence="1 6">May be involved in the biosynthesis of molybdopterin.</text>
</comment>
<dbReference type="PANTHER" id="PTHR43232">
    <property type="entry name" value="MOLYBDENUM COFACTOR BIOSYNTHESIS PROTEIN B"/>
    <property type="match status" value="1"/>
</dbReference>
<dbReference type="PROSITE" id="PS01078">
    <property type="entry name" value="MOCF_BIOSYNTHESIS_1"/>
    <property type="match status" value="1"/>
</dbReference>
<dbReference type="Gene3D" id="3.40.980.10">
    <property type="entry name" value="MoaB/Mog-like domain"/>
    <property type="match status" value="1"/>
</dbReference>
<evidence type="ECO:0000313" key="8">
    <source>
        <dbReference type="EMBL" id="KRK40320.1"/>
    </source>
</evidence>
<evidence type="ECO:0000256" key="5">
    <source>
        <dbReference type="ARBA" id="ARBA00023150"/>
    </source>
</evidence>
<dbReference type="InterPro" id="IPR008284">
    <property type="entry name" value="MoCF_biosynth_CS"/>
</dbReference>
<accession>A0A0R1H1F6</accession>
<dbReference type="InterPro" id="IPR012245">
    <property type="entry name" value="MoaB"/>
</dbReference>
<dbReference type="SMART" id="SM00852">
    <property type="entry name" value="MoCF_biosynth"/>
    <property type="match status" value="1"/>
</dbReference>
<dbReference type="InterPro" id="IPR001453">
    <property type="entry name" value="MoaB/Mog_dom"/>
</dbReference>
<reference evidence="8 9" key="1">
    <citation type="journal article" date="2015" name="Genome Announc.">
        <title>Expanding the biotechnology potential of lactobacilli through comparative genomics of 213 strains and associated genera.</title>
        <authorList>
            <person name="Sun Z."/>
            <person name="Harris H.M."/>
            <person name="McCann A."/>
            <person name="Guo C."/>
            <person name="Argimon S."/>
            <person name="Zhang W."/>
            <person name="Yang X."/>
            <person name="Jeffery I.B."/>
            <person name="Cooney J.C."/>
            <person name="Kagawa T.F."/>
            <person name="Liu W."/>
            <person name="Song Y."/>
            <person name="Salvetti E."/>
            <person name="Wrobel A."/>
            <person name="Rasinkangas P."/>
            <person name="Parkhill J."/>
            <person name="Rea M.C."/>
            <person name="O'Sullivan O."/>
            <person name="Ritari J."/>
            <person name="Douillard F.P."/>
            <person name="Paul Ross R."/>
            <person name="Yang R."/>
            <person name="Briner A.E."/>
            <person name="Felis G.E."/>
            <person name="de Vos W.M."/>
            <person name="Barrangou R."/>
            <person name="Klaenhammer T.R."/>
            <person name="Caufield P.W."/>
            <person name="Cui Y."/>
            <person name="Zhang H."/>
            <person name="O'Toole P.W."/>
        </authorList>
    </citation>
    <scope>NUCLEOTIDE SEQUENCE [LARGE SCALE GENOMIC DNA]</scope>
    <source>
        <strain evidence="8 9">DSM 20003</strain>
    </source>
</reference>
<dbReference type="RefSeq" id="WP_057903701.1">
    <property type="nucleotide sequence ID" value="NZ_AZDA01000017.1"/>
</dbReference>
<evidence type="ECO:0000256" key="1">
    <source>
        <dbReference type="ARBA" id="ARBA00003487"/>
    </source>
</evidence>
<dbReference type="PANTHER" id="PTHR43232:SF2">
    <property type="entry name" value="MOLYBDENUM COFACTOR BIOSYNTHESIS PROTEIN B"/>
    <property type="match status" value="1"/>
</dbReference>
<gene>
    <name evidence="8" type="ORF">FC07_GL001035</name>
</gene>
<dbReference type="InterPro" id="IPR036425">
    <property type="entry name" value="MoaB/Mog-like_dom_sf"/>
</dbReference>